<dbReference type="GeneID" id="60684375"/>
<sequence>MKQKTGKKISNMKAVKQQFHDRIEPLFMNWGLSQHPNPSASFGPTDQGFFYDFADLRDFTDVKLVSFCIIQPNASLWIPGLRLGVFEKNLMELPTIYGYTKDVYRLTRSWSIWRPCYVKFELGSNIKQEDIPQKAEALIDDVLKNIGKLHRYLYG</sequence>
<name>A0A368NIW1_AGRVI</name>
<protein>
    <submittedName>
        <fullName evidence="1">Uncharacterized protein</fullName>
    </submittedName>
</protein>
<dbReference type="AlphaFoldDB" id="A0A368NIW1"/>
<dbReference type="EMBL" id="QUSG01000011">
    <property type="protein sequence ID" value="KAA3525398.1"/>
    <property type="molecule type" value="Genomic_DNA"/>
</dbReference>
<comment type="caution">
    <text evidence="1">The sequence shown here is derived from an EMBL/GenBank/DDBJ whole genome shotgun (WGS) entry which is preliminary data.</text>
</comment>
<dbReference type="OrthoDB" id="8411796at2"/>
<dbReference type="RefSeq" id="WP_060719943.1">
    <property type="nucleotide sequence ID" value="NZ_CP055265.1"/>
</dbReference>
<accession>A0A368NIW1</accession>
<proteinExistence type="predicted"/>
<reference evidence="1 2" key="1">
    <citation type="submission" date="2018-08" db="EMBL/GenBank/DDBJ databases">
        <title>Genome sequencing of Agrobacterium vitis strain ICMP 10754.</title>
        <authorList>
            <person name="Visnovsky S.B."/>
            <person name="Pitman A.R."/>
        </authorList>
    </citation>
    <scope>NUCLEOTIDE SEQUENCE [LARGE SCALE GENOMIC DNA]</scope>
    <source>
        <strain evidence="1 2">ICMP 10754</strain>
    </source>
</reference>
<evidence type="ECO:0000313" key="1">
    <source>
        <dbReference type="EMBL" id="KAA3525398.1"/>
    </source>
</evidence>
<evidence type="ECO:0000313" key="2">
    <source>
        <dbReference type="Proteomes" id="UP000436911"/>
    </source>
</evidence>
<gene>
    <name evidence="1" type="ORF">DXT89_17880</name>
</gene>
<organism evidence="1 2">
    <name type="scientific">Agrobacterium vitis</name>
    <name type="common">Rhizobium vitis</name>
    <dbReference type="NCBI Taxonomy" id="373"/>
    <lineage>
        <taxon>Bacteria</taxon>
        <taxon>Pseudomonadati</taxon>
        <taxon>Pseudomonadota</taxon>
        <taxon>Alphaproteobacteria</taxon>
        <taxon>Hyphomicrobiales</taxon>
        <taxon>Rhizobiaceae</taxon>
        <taxon>Rhizobium/Agrobacterium group</taxon>
        <taxon>Agrobacterium</taxon>
    </lineage>
</organism>
<dbReference type="Proteomes" id="UP000436911">
    <property type="component" value="Unassembled WGS sequence"/>
</dbReference>